<proteinExistence type="predicted"/>
<dbReference type="PROSITE" id="PS00028">
    <property type="entry name" value="ZINC_FINGER_C2H2_1"/>
    <property type="match status" value="2"/>
</dbReference>
<dbReference type="FunFam" id="3.30.160.60:FF:000286">
    <property type="entry name" value="Zinc finger protein 770"/>
    <property type="match status" value="1"/>
</dbReference>
<dbReference type="GO" id="GO:0010468">
    <property type="term" value="P:regulation of gene expression"/>
    <property type="evidence" value="ECO:0007669"/>
    <property type="project" value="TreeGrafter"/>
</dbReference>
<dbReference type="FunFam" id="3.30.160.60:FF:000446">
    <property type="entry name" value="Zinc finger protein"/>
    <property type="match status" value="1"/>
</dbReference>
<dbReference type="GO" id="GO:0005634">
    <property type="term" value="C:nucleus"/>
    <property type="evidence" value="ECO:0007669"/>
    <property type="project" value="UniProtKB-SubCell"/>
</dbReference>
<evidence type="ECO:0000256" key="5">
    <source>
        <dbReference type="ARBA" id="ARBA00022833"/>
    </source>
</evidence>
<reference evidence="11" key="2">
    <citation type="submission" date="2020-11" db="EMBL/GenBank/DDBJ databases">
        <authorList>
            <person name="McCartney M.A."/>
            <person name="Auch B."/>
            <person name="Kono T."/>
            <person name="Mallez S."/>
            <person name="Becker A."/>
            <person name="Gohl D.M."/>
            <person name="Silverstein K.A.T."/>
            <person name="Koren S."/>
            <person name="Bechman K.B."/>
            <person name="Herman A."/>
            <person name="Abrahante J.E."/>
            <person name="Garbe J."/>
        </authorList>
    </citation>
    <scope>NUCLEOTIDE SEQUENCE</scope>
    <source>
        <strain evidence="11">Duluth1</strain>
        <tissue evidence="11">Whole animal</tissue>
    </source>
</reference>
<evidence type="ECO:0000313" key="12">
    <source>
        <dbReference type="Proteomes" id="UP000828390"/>
    </source>
</evidence>
<protein>
    <recommendedName>
        <fullName evidence="10">C2H2-type domain-containing protein</fullName>
    </recommendedName>
</protein>
<dbReference type="Pfam" id="PF00096">
    <property type="entry name" value="zf-C2H2"/>
    <property type="match status" value="3"/>
</dbReference>
<evidence type="ECO:0000259" key="10">
    <source>
        <dbReference type="PROSITE" id="PS50157"/>
    </source>
</evidence>
<dbReference type="GO" id="GO:0008270">
    <property type="term" value="F:zinc ion binding"/>
    <property type="evidence" value="ECO:0007669"/>
    <property type="project" value="UniProtKB-KW"/>
</dbReference>
<feature type="domain" description="C2H2-type" evidence="10">
    <location>
        <begin position="66"/>
        <end position="88"/>
    </location>
</feature>
<dbReference type="SMART" id="SM00355">
    <property type="entry name" value="ZnF_C2H2"/>
    <property type="match status" value="3"/>
</dbReference>
<keyword evidence="2" id="KW-0479">Metal-binding</keyword>
<evidence type="ECO:0000256" key="2">
    <source>
        <dbReference type="ARBA" id="ARBA00022723"/>
    </source>
</evidence>
<dbReference type="SUPFAM" id="SSF57667">
    <property type="entry name" value="beta-beta-alpha zinc fingers"/>
    <property type="match status" value="2"/>
</dbReference>
<dbReference type="Proteomes" id="UP000828390">
    <property type="component" value="Unassembled WGS sequence"/>
</dbReference>
<keyword evidence="5" id="KW-0862">Zinc</keyword>
<evidence type="ECO:0000256" key="7">
    <source>
        <dbReference type="ARBA" id="ARBA00023163"/>
    </source>
</evidence>
<dbReference type="PANTHER" id="PTHR16515">
    <property type="entry name" value="PR DOMAIN ZINC FINGER PROTEIN"/>
    <property type="match status" value="1"/>
</dbReference>
<keyword evidence="6" id="KW-0805">Transcription regulation</keyword>
<dbReference type="PANTHER" id="PTHR16515:SF49">
    <property type="entry name" value="GASTRULA ZINC FINGER PROTEIN XLCGF49.1-LIKE-RELATED"/>
    <property type="match status" value="1"/>
</dbReference>
<dbReference type="EMBL" id="JAIWYP010000011">
    <property type="protein sequence ID" value="KAH3734249.1"/>
    <property type="molecule type" value="Genomic_DNA"/>
</dbReference>
<organism evidence="11 12">
    <name type="scientific">Dreissena polymorpha</name>
    <name type="common">Zebra mussel</name>
    <name type="synonym">Mytilus polymorpha</name>
    <dbReference type="NCBI Taxonomy" id="45954"/>
    <lineage>
        <taxon>Eukaryota</taxon>
        <taxon>Metazoa</taxon>
        <taxon>Spiralia</taxon>
        <taxon>Lophotrochozoa</taxon>
        <taxon>Mollusca</taxon>
        <taxon>Bivalvia</taxon>
        <taxon>Autobranchia</taxon>
        <taxon>Heteroconchia</taxon>
        <taxon>Euheterodonta</taxon>
        <taxon>Imparidentia</taxon>
        <taxon>Neoheterodontei</taxon>
        <taxon>Myida</taxon>
        <taxon>Dreissenoidea</taxon>
        <taxon>Dreissenidae</taxon>
        <taxon>Dreissena</taxon>
    </lineage>
</organism>
<keyword evidence="4 9" id="KW-0863">Zinc-finger</keyword>
<keyword evidence="3" id="KW-0677">Repeat</keyword>
<sequence length="136" mass="15167">MSINNGERKHSCSVCEKGFATGSRLEKHMTIHTVEWQHGCSVCGKGFVTISHLTNHMKYYTGDRPHSCSVCGKGFVTSSKLTLHEDLHGRAAIPVQRVWKGLSYRLLSQTVHSVSQVRVAVFVERYFSPDLKSGCT</sequence>
<dbReference type="InterPro" id="IPR050331">
    <property type="entry name" value="Zinc_finger"/>
</dbReference>
<keyword evidence="8" id="KW-0539">Nucleus</keyword>
<evidence type="ECO:0000256" key="8">
    <source>
        <dbReference type="ARBA" id="ARBA00023242"/>
    </source>
</evidence>
<comment type="subcellular location">
    <subcellularLocation>
        <location evidence="1">Nucleus</location>
    </subcellularLocation>
</comment>
<comment type="caution">
    <text evidence="11">The sequence shown here is derived from an EMBL/GenBank/DDBJ whole genome shotgun (WGS) entry which is preliminary data.</text>
</comment>
<reference evidence="11" key="1">
    <citation type="journal article" date="2019" name="bioRxiv">
        <title>The Genome of the Zebra Mussel, Dreissena polymorpha: A Resource for Invasive Species Research.</title>
        <authorList>
            <person name="McCartney M.A."/>
            <person name="Auch B."/>
            <person name="Kono T."/>
            <person name="Mallez S."/>
            <person name="Zhang Y."/>
            <person name="Obille A."/>
            <person name="Becker A."/>
            <person name="Abrahante J.E."/>
            <person name="Garbe J."/>
            <person name="Badalamenti J.P."/>
            <person name="Herman A."/>
            <person name="Mangelson H."/>
            <person name="Liachko I."/>
            <person name="Sullivan S."/>
            <person name="Sone E.D."/>
            <person name="Koren S."/>
            <person name="Silverstein K.A.T."/>
            <person name="Beckman K.B."/>
            <person name="Gohl D.M."/>
        </authorList>
    </citation>
    <scope>NUCLEOTIDE SEQUENCE</scope>
    <source>
        <strain evidence="11">Duluth1</strain>
        <tissue evidence="11">Whole animal</tissue>
    </source>
</reference>
<keyword evidence="12" id="KW-1185">Reference proteome</keyword>
<feature type="domain" description="C2H2-type" evidence="10">
    <location>
        <begin position="38"/>
        <end position="65"/>
    </location>
</feature>
<dbReference type="PROSITE" id="PS50157">
    <property type="entry name" value="ZINC_FINGER_C2H2_2"/>
    <property type="match status" value="3"/>
</dbReference>
<evidence type="ECO:0000313" key="11">
    <source>
        <dbReference type="EMBL" id="KAH3734249.1"/>
    </source>
</evidence>
<evidence type="ECO:0000256" key="4">
    <source>
        <dbReference type="ARBA" id="ARBA00022771"/>
    </source>
</evidence>
<feature type="domain" description="C2H2-type" evidence="10">
    <location>
        <begin position="10"/>
        <end position="37"/>
    </location>
</feature>
<dbReference type="InterPro" id="IPR013087">
    <property type="entry name" value="Znf_C2H2_type"/>
</dbReference>
<dbReference type="InterPro" id="IPR036236">
    <property type="entry name" value="Znf_C2H2_sf"/>
</dbReference>
<name>A0A9D4CX74_DREPO</name>
<evidence type="ECO:0000256" key="6">
    <source>
        <dbReference type="ARBA" id="ARBA00023015"/>
    </source>
</evidence>
<evidence type="ECO:0000256" key="1">
    <source>
        <dbReference type="ARBA" id="ARBA00004123"/>
    </source>
</evidence>
<accession>A0A9D4CX74</accession>
<dbReference type="AlphaFoldDB" id="A0A9D4CX74"/>
<keyword evidence="7" id="KW-0804">Transcription</keyword>
<evidence type="ECO:0000256" key="3">
    <source>
        <dbReference type="ARBA" id="ARBA00022737"/>
    </source>
</evidence>
<dbReference type="Gene3D" id="3.30.160.60">
    <property type="entry name" value="Classic Zinc Finger"/>
    <property type="match status" value="3"/>
</dbReference>
<dbReference type="FunFam" id="3.30.160.60:FF:000624">
    <property type="entry name" value="zinc finger protein 697"/>
    <property type="match status" value="1"/>
</dbReference>
<gene>
    <name evidence="11" type="ORF">DPMN_040688</name>
</gene>
<evidence type="ECO:0000256" key="9">
    <source>
        <dbReference type="PROSITE-ProRule" id="PRU00042"/>
    </source>
</evidence>